<keyword evidence="1" id="KW-0812">Transmembrane</keyword>
<evidence type="ECO:0000256" key="1">
    <source>
        <dbReference type="SAM" id="Phobius"/>
    </source>
</evidence>
<sequence length="267" mass="28885">MRAGASLPGMVMFVDGEKVYVAFRHGGEVGTASFPATRSPFPSLPLLRGVGNLYAMVRDVYRASALSPETRLNPLEALLATLLTLLLSGGLFAFAFLLPARAVSLLVDRASQPFLWYLGFEFSSLVLLILALRLMALAPWSGRVLQLHGAEHQVAHALERGLPLEEEAVAAMPHLHPRCGTNFLAFSALVAALFYALVLPLPGGHPLFWPLKLLLLPVAVGLGYEAFLLAQRLPSLLRLGYLFQRFTVAPPAPEDREVALAAARQAS</sequence>
<keyword evidence="1" id="KW-1133">Transmembrane helix</keyword>
<dbReference type="PANTHER" id="PTHR42867">
    <property type="entry name" value="MEMBRANE PROTEIN-RELATED"/>
    <property type="match status" value="1"/>
</dbReference>
<reference evidence="2" key="1">
    <citation type="journal article" date="2020" name="mSystems">
        <title>Genome- and Community-Level Interaction Insights into Carbon Utilization and Element Cycling Functions of Hydrothermarchaeota in Hydrothermal Sediment.</title>
        <authorList>
            <person name="Zhou Z."/>
            <person name="Liu Y."/>
            <person name="Xu W."/>
            <person name="Pan J."/>
            <person name="Luo Z.H."/>
            <person name="Li M."/>
        </authorList>
    </citation>
    <scope>NUCLEOTIDE SEQUENCE [LARGE SCALE GENOMIC DNA]</scope>
    <source>
        <strain evidence="2">SpSt-1071</strain>
    </source>
</reference>
<proteinExistence type="predicted"/>
<accession>A0A7C5RE78</accession>
<evidence type="ECO:0000313" key="2">
    <source>
        <dbReference type="EMBL" id="HHM67566.1"/>
    </source>
</evidence>
<gene>
    <name evidence="2" type="ORF">ENM28_02395</name>
</gene>
<dbReference type="InterPro" id="IPR010787">
    <property type="entry name" value="DUF1385"/>
</dbReference>
<protein>
    <submittedName>
        <fullName evidence="2">DUF1385 domain-containing protein</fullName>
    </submittedName>
</protein>
<dbReference type="PANTHER" id="PTHR42867:SF1">
    <property type="entry name" value="MEMBRANE PROTEIN-RELATED"/>
    <property type="match status" value="1"/>
</dbReference>
<dbReference type="Pfam" id="PF07136">
    <property type="entry name" value="DUF1385"/>
    <property type="match status" value="1"/>
</dbReference>
<dbReference type="AlphaFoldDB" id="A0A7C5RE78"/>
<keyword evidence="1" id="KW-0472">Membrane</keyword>
<name>A0A7C5RE78_9DEIN</name>
<organism evidence="2">
    <name type="scientific">Thermus caliditerrae</name>
    <dbReference type="NCBI Taxonomy" id="1330700"/>
    <lineage>
        <taxon>Bacteria</taxon>
        <taxon>Thermotogati</taxon>
        <taxon>Deinococcota</taxon>
        <taxon>Deinococci</taxon>
        <taxon>Thermales</taxon>
        <taxon>Thermaceae</taxon>
        <taxon>Thermus</taxon>
    </lineage>
</organism>
<feature type="transmembrane region" description="Helical" evidence="1">
    <location>
        <begin position="182"/>
        <end position="201"/>
    </location>
</feature>
<dbReference type="EMBL" id="DRXE01000085">
    <property type="protein sequence ID" value="HHM67566.1"/>
    <property type="molecule type" value="Genomic_DNA"/>
</dbReference>
<comment type="caution">
    <text evidence="2">The sequence shown here is derived from an EMBL/GenBank/DDBJ whole genome shotgun (WGS) entry which is preliminary data.</text>
</comment>
<feature type="transmembrane region" description="Helical" evidence="1">
    <location>
        <begin position="207"/>
        <end position="230"/>
    </location>
</feature>
<feature type="transmembrane region" description="Helical" evidence="1">
    <location>
        <begin position="77"/>
        <end position="102"/>
    </location>
</feature>
<feature type="transmembrane region" description="Helical" evidence="1">
    <location>
        <begin position="114"/>
        <end position="136"/>
    </location>
</feature>